<keyword evidence="4" id="KW-1185">Reference proteome</keyword>
<dbReference type="RefSeq" id="WP_238722538.1">
    <property type="nucleotide sequence ID" value="NZ_JAHQCW010000032.1"/>
</dbReference>
<dbReference type="GO" id="GO:0003993">
    <property type="term" value="F:acid phosphatase activity"/>
    <property type="evidence" value="ECO:0007669"/>
    <property type="project" value="InterPro"/>
</dbReference>
<dbReference type="InterPro" id="IPR008963">
    <property type="entry name" value="Purple_acid_Pase-like_N"/>
</dbReference>
<dbReference type="Gene3D" id="2.60.120.260">
    <property type="entry name" value="Galactose-binding domain-like"/>
    <property type="match status" value="1"/>
</dbReference>
<evidence type="ECO:0000313" key="4">
    <source>
        <dbReference type="Proteomes" id="UP000712157"/>
    </source>
</evidence>
<evidence type="ECO:0000313" key="3">
    <source>
        <dbReference type="EMBL" id="MBU9738309.1"/>
    </source>
</evidence>
<dbReference type="SUPFAM" id="SSF56300">
    <property type="entry name" value="Metallo-dependent phosphatases"/>
    <property type="match status" value="1"/>
</dbReference>
<keyword evidence="1" id="KW-0732">Signal</keyword>
<dbReference type="EMBL" id="JAHQCW010000032">
    <property type="protein sequence ID" value="MBU9738309.1"/>
    <property type="molecule type" value="Genomic_DNA"/>
</dbReference>
<gene>
    <name evidence="3" type="ORF">KTH89_17335</name>
</gene>
<reference evidence="3" key="1">
    <citation type="submission" date="2021-06" db="EMBL/GenBank/DDBJ databases">
        <title>Description of novel taxa of the family Lachnospiraceae.</title>
        <authorList>
            <person name="Chaplin A.V."/>
            <person name="Sokolova S.R."/>
            <person name="Pikina A.P."/>
            <person name="Korzhanova M."/>
            <person name="Belova V."/>
            <person name="Korostin D."/>
            <person name="Efimov B.A."/>
        </authorList>
    </citation>
    <scope>NUCLEOTIDE SEQUENCE</scope>
    <source>
        <strain evidence="3">ASD5720</strain>
    </source>
</reference>
<comment type="caution">
    <text evidence="3">The sequence shown here is derived from an EMBL/GenBank/DDBJ whole genome shotgun (WGS) entry which is preliminary data.</text>
</comment>
<organism evidence="3 4">
    <name type="scientific">Diplocloster agilis</name>
    <dbReference type="NCBI Taxonomy" id="2850323"/>
    <lineage>
        <taxon>Bacteria</taxon>
        <taxon>Bacillati</taxon>
        <taxon>Bacillota</taxon>
        <taxon>Clostridia</taxon>
        <taxon>Lachnospirales</taxon>
        <taxon>Lachnospiraceae</taxon>
        <taxon>Diplocloster</taxon>
    </lineage>
</organism>
<dbReference type="Gene3D" id="3.60.21.10">
    <property type="match status" value="1"/>
</dbReference>
<name>A0A949K249_9FIRM</name>
<evidence type="ECO:0000256" key="1">
    <source>
        <dbReference type="ARBA" id="ARBA00022729"/>
    </source>
</evidence>
<dbReference type="PANTHER" id="PTHR45867">
    <property type="entry name" value="PURPLE ACID PHOSPHATASE"/>
    <property type="match status" value="1"/>
</dbReference>
<evidence type="ECO:0000259" key="2">
    <source>
        <dbReference type="Pfam" id="PF00149"/>
    </source>
</evidence>
<protein>
    <submittedName>
        <fullName evidence="3">Metallophosphoesterase family protein</fullName>
    </submittedName>
</protein>
<sequence>MGRNKIWDWIKHGAAFAAVIALLLFVFSMALAQKGQYGNGSKTELPETGAYLDKDLIVSGETRWRFQDMVSDGAECANWAEPDYDDSAWKEAAGSFGVKQGQKAEIKEGIYAANLLSQYTDESRTVTRQVCLFRTEIDIRSKDTIRALEGDILFDDAAVIYLNGELIWAGNTPGGGYAGLLSYGAEETVNSARQETFSVSELPMLKEGRNTIAVELHQANAHSSDIFFDFQSLRISYQIPEQKKPDTSGLILEVGNTAGQVLVNWLTKDKGAYEVQYAPKTGGAFPDSYESVLLGRTYAGVSSTYCYKADMDLALPDTEYIYRIKQLGNPNYSDSYSVASQGAGEAFSFLFAGDPQIGAGEIRNDTMGWEQTLKAGLTFAPDAAFLVSAGDQVDSSDKDKAVKEYDGFRSPQILKELPVAVNPGNHEAGTILYDQQFAKTEDEPHDYAYTYKNVLFLVIDSNNNDYDKHEAFIRQSVESTEADWIIVTMHYALYSAGAHAGDETILSMREALAPVFSRYHVDLVLAGHDHLYTRSYLMQGTKVSGREAGAVSKGETLYLTAASSSGSKYYGKSEEKLSYAAYVQADEEPLITVVDVDGLRLGIRTFCPGDGRMIDTCTLTKD</sequence>
<dbReference type="InterPro" id="IPR004843">
    <property type="entry name" value="Calcineurin-like_PHP"/>
</dbReference>
<dbReference type="Pfam" id="PF00149">
    <property type="entry name" value="Metallophos"/>
    <property type="match status" value="1"/>
</dbReference>
<proteinExistence type="predicted"/>
<accession>A0A949K249</accession>
<dbReference type="AlphaFoldDB" id="A0A949K249"/>
<dbReference type="SUPFAM" id="SSF49363">
    <property type="entry name" value="Purple acid phosphatase, N-terminal domain"/>
    <property type="match status" value="1"/>
</dbReference>
<feature type="domain" description="Calcineurin-like phosphoesterase" evidence="2">
    <location>
        <begin position="349"/>
        <end position="531"/>
    </location>
</feature>
<dbReference type="PANTHER" id="PTHR45867:SF3">
    <property type="entry name" value="ACID PHOSPHATASE TYPE 7"/>
    <property type="match status" value="1"/>
</dbReference>
<dbReference type="InterPro" id="IPR029052">
    <property type="entry name" value="Metallo-depent_PP-like"/>
</dbReference>
<dbReference type="GO" id="GO:0046872">
    <property type="term" value="F:metal ion binding"/>
    <property type="evidence" value="ECO:0007669"/>
    <property type="project" value="InterPro"/>
</dbReference>
<dbReference type="Proteomes" id="UP000712157">
    <property type="component" value="Unassembled WGS sequence"/>
</dbReference>